<dbReference type="InterPro" id="IPR009078">
    <property type="entry name" value="Ferritin-like_SF"/>
</dbReference>
<dbReference type="SUPFAM" id="SSF47240">
    <property type="entry name" value="Ferritin-like"/>
    <property type="match status" value="1"/>
</dbReference>
<proteinExistence type="predicted"/>
<dbReference type="GO" id="GO:0003677">
    <property type="term" value="F:DNA binding"/>
    <property type="evidence" value="ECO:0007669"/>
    <property type="project" value="UniProtKB-KW"/>
</dbReference>
<reference evidence="1" key="1">
    <citation type="submission" date="2020-05" db="EMBL/GenBank/DDBJ databases">
        <authorList>
            <person name="Chiriac C."/>
            <person name="Salcher M."/>
            <person name="Ghai R."/>
            <person name="Kavagutti S V."/>
        </authorList>
    </citation>
    <scope>NUCLEOTIDE SEQUENCE</scope>
</reference>
<keyword evidence="1" id="KW-0238">DNA-binding</keyword>
<sequence length="155" mass="17714">MITKGLLMEKCLKVAALYIASLRAIALIHQYNHWTTKGEMFYGEHLLFERLYGSALENLDTAAEKFIGVFGDECLDYDLQTEFLNKLLIKYKNLEGSPLEMSLSIEKDFIKFSSDAYNCFESEDKLTLGLDDMIMAIASQREESVYLLQQNLKGS</sequence>
<evidence type="ECO:0000313" key="1">
    <source>
        <dbReference type="EMBL" id="CAB4197016.1"/>
    </source>
</evidence>
<dbReference type="Gene3D" id="1.20.1260.10">
    <property type="match status" value="1"/>
</dbReference>
<dbReference type="InterPro" id="IPR012347">
    <property type="entry name" value="Ferritin-like"/>
</dbReference>
<gene>
    <name evidence="1" type="ORF">UFOVP1290_536</name>
</gene>
<protein>
    <submittedName>
        <fullName evidence="1">Dps DNA-binding ferritin-like protein (Oxidative damage protectant)</fullName>
    </submittedName>
</protein>
<accession>A0A6J5RS28</accession>
<name>A0A6J5RS28_9CAUD</name>
<dbReference type="EMBL" id="LR797252">
    <property type="protein sequence ID" value="CAB4197016.1"/>
    <property type="molecule type" value="Genomic_DNA"/>
</dbReference>
<organism evidence="1">
    <name type="scientific">uncultured Caudovirales phage</name>
    <dbReference type="NCBI Taxonomy" id="2100421"/>
    <lineage>
        <taxon>Viruses</taxon>
        <taxon>Duplodnaviria</taxon>
        <taxon>Heunggongvirae</taxon>
        <taxon>Uroviricota</taxon>
        <taxon>Caudoviricetes</taxon>
        <taxon>Peduoviridae</taxon>
        <taxon>Maltschvirus</taxon>
        <taxon>Maltschvirus maltsch</taxon>
    </lineage>
</organism>